<dbReference type="EMBL" id="DUZY01000001">
    <property type="protein sequence ID" value="DAD24820.1"/>
    <property type="molecule type" value="Genomic_DNA"/>
</dbReference>
<dbReference type="Proteomes" id="UP000607653">
    <property type="component" value="Unassembled WGS sequence"/>
</dbReference>
<gene>
    <name evidence="2" type="ORF">HUJ06_026284</name>
</gene>
<dbReference type="AlphaFoldDB" id="A0A822XWX7"/>
<comment type="caution">
    <text evidence="2">The sequence shown here is derived from an EMBL/GenBank/DDBJ whole genome shotgun (WGS) entry which is preliminary data.</text>
</comment>
<protein>
    <recommendedName>
        <fullName evidence="4">Transmembrane protein</fullName>
    </recommendedName>
</protein>
<organism evidence="2 3">
    <name type="scientific">Nelumbo nucifera</name>
    <name type="common">Sacred lotus</name>
    <dbReference type="NCBI Taxonomy" id="4432"/>
    <lineage>
        <taxon>Eukaryota</taxon>
        <taxon>Viridiplantae</taxon>
        <taxon>Streptophyta</taxon>
        <taxon>Embryophyta</taxon>
        <taxon>Tracheophyta</taxon>
        <taxon>Spermatophyta</taxon>
        <taxon>Magnoliopsida</taxon>
        <taxon>Proteales</taxon>
        <taxon>Nelumbonaceae</taxon>
        <taxon>Nelumbo</taxon>
    </lineage>
</organism>
<feature type="transmembrane region" description="Helical" evidence="1">
    <location>
        <begin position="43"/>
        <end position="66"/>
    </location>
</feature>
<keyword evidence="1" id="KW-0472">Membrane</keyword>
<keyword evidence="3" id="KW-1185">Reference proteome</keyword>
<keyword evidence="1" id="KW-0812">Transmembrane</keyword>
<proteinExistence type="predicted"/>
<reference evidence="2 3" key="1">
    <citation type="journal article" date="2020" name="Mol. Biol. Evol.">
        <title>Distinct Expression and Methylation Patterns for Genes with Different Fates following a Single Whole-Genome Duplication in Flowering Plants.</title>
        <authorList>
            <person name="Shi T."/>
            <person name="Rahmani R.S."/>
            <person name="Gugger P.F."/>
            <person name="Wang M."/>
            <person name="Li H."/>
            <person name="Zhang Y."/>
            <person name="Li Z."/>
            <person name="Wang Q."/>
            <person name="Van de Peer Y."/>
            <person name="Marchal K."/>
            <person name="Chen J."/>
        </authorList>
    </citation>
    <scope>NUCLEOTIDE SEQUENCE [LARGE SCALE GENOMIC DNA]</scope>
    <source>
        <tissue evidence="2">Leaf</tissue>
    </source>
</reference>
<accession>A0A822XWX7</accession>
<evidence type="ECO:0000313" key="3">
    <source>
        <dbReference type="Proteomes" id="UP000607653"/>
    </source>
</evidence>
<evidence type="ECO:0008006" key="4">
    <source>
        <dbReference type="Google" id="ProtNLM"/>
    </source>
</evidence>
<name>A0A822XWX7_NELNU</name>
<evidence type="ECO:0000313" key="2">
    <source>
        <dbReference type="EMBL" id="DAD24820.1"/>
    </source>
</evidence>
<keyword evidence="1" id="KW-1133">Transmembrane helix</keyword>
<sequence length="147" mass="17042">MRFQSSIHSLFEKGKDTRRGKFLGDIQATTKLVHSSRRRGGNILTLFLSSSSIILSIFLFFLFFFFSRNPPFPFIFFVGMAATNWILHSNNGNLFFLRFSCQFLSFSLSIRISFSSYSYSPPFSKVKSYLNDVISEPDYVCFVWESI</sequence>
<feature type="transmembrane region" description="Helical" evidence="1">
    <location>
        <begin position="72"/>
        <end position="88"/>
    </location>
</feature>
<evidence type="ECO:0000256" key="1">
    <source>
        <dbReference type="SAM" id="Phobius"/>
    </source>
</evidence>